<dbReference type="OrthoDB" id="411173at2759"/>
<organism evidence="1 2">
    <name type="scientific">Holothuria leucospilota</name>
    <name type="common">Black long sea cucumber</name>
    <name type="synonym">Mertensiothuria leucospilota</name>
    <dbReference type="NCBI Taxonomy" id="206669"/>
    <lineage>
        <taxon>Eukaryota</taxon>
        <taxon>Metazoa</taxon>
        <taxon>Echinodermata</taxon>
        <taxon>Eleutherozoa</taxon>
        <taxon>Echinozoa</taxon>
        <taxon>Holothuroidea</taxon>
        <taxon>Aspidochirotacea</taxon>
        <taxon>Aspidochirotida</taxon>
        <taxon>Holothuriidae</taxon>
        <taxon>Holothuria</taxon>
    </lineage>
</organism>
<comment type="caution">
    <text evidence="1">The sequence shown here is derived from an EMBL/GenBank/DDBJ whole genome shotgun (WGS) entry which is preliminary data.</text>
</comment>
<dbReference type="Proteomes" id="UP001152320">
    <property type="component" value="Chromosome 5"/>
</dbReference>
<sequence>MNAKKVQKDHIEQNFQTTNSRGVWASIEIITHYKGVKRSVDTDDASLPNKLNQFCAQFEKETHSQPVPFNQGNVTPPVSIDVNYVQYKFERLNDRKAAGPDGITPKLLRTCAQQHCQSIHRYF</sequence>
<protein>
    <submittedName>
        <fullName evidence="1">Uncharacterized protein</fullName>
    </submittedName>
</protein>
<reference evidence="1" key="1">
    <citation type="submission" date="2021-10" db="EMBL/GenBank/DDBJ databases">
        <title>Tropical sea cucumber genome reveals ecological adaptation and Cuvierian tubules defense mechanism.</title>
        <authorList>
            <person name="Chen T."/>
        </authorList>
    </citation>
    <scope>NUCLEOTIDE SEQUENCE</scope>
    <source>
        <strain evidence="1">Nanhai2018</strain>
        <tissue evidence="1">Muscle</tissue>
    </source>
</reference>
<evidence type="ECO:0000313" key="1">
    <source>
        <dbReference type="EMBL" id="KAJ8041084.1"/>
    </source>
</evidence>
<name>A0A9Q1HCJ8_HOLLE</name>
<evidence type="ECO:0000313" key="2">
    <source>
        <dbReference type="Proteomes" id="UP001152320"/>
    </source>
</evidence>
<dbReference type="AlphaFoldDB" id="A0A9Q1HCJ8"/>
<accession>A0A9Q1HCJ8</accession>
<gene>
    <name evidence="1" type="ORF">HOLleu_11802</name>
</gene>
<dbReference type="EMBL" id="JAIZAY010000005">
    <property type="protein sequence ID" value="KAJ8041084.1"/>
    <property type="molecule type" value="Genomic_DNA"/>
</dbReference>
<proteinExistence type="predicted"/>
<keyword evidence="2" id="KW-1185">Reference proteome</keyword>